<proteinExistence type="inferred from homology"/>
<evidence type="ECO:0000256" key="2">
    <source>
        <dbReference type="ARBA" id="ARBA00022737"/>
    </source>
</evidence>
<gene>
    <name evidence="4" type="ORF">CARUB_v10015620mg</name>
</gene>
<dbReference type="STRING" id="81985.R0I7C3"/>
<dbReference type="eggNOG" id="ENOG502QPSX">
    <property type="taxonomic scope" value="Eukaryota"/>
</dbReference>
<feature type="domain" description="SMP" evidence="3">
    <location>
        <begin position="13"/>
        <end position="65"/>
    </location>
</feature>
<evidence type="ECO:0000259" key="3">
    <source>
        <dbReference type="Pfam" id="PF04927"/>
    </source>
</evidence>
<dbReference type="PANTHER" id="PTHR31174:SF7">
    <property type="entry name" value="LATE EMBRYOGENESIS ABUNDANT PROTEIN 31-RELATED"/>
    <property type="match status" value="1"/>
</dbReference>
<organism evidence="4 5">
    <name type="scientific">Capsella rubella</name>
    <dbReference type="NCBI Taxonomy" id="81985"/>
    <lineage>
        <taxon>Eukaryota</taxon>
        <taxon>Viridiplantae</taxon>
        <taxon>Streptophyta</taxon>
        <taxon>Embryophyta</taxon>
        <taxon>Tracheophyta</taxon>
        <taxon>Spermatophyta</taxon>
        <taxon>Magnoliopsida</taxon>
        <taxon>eudicotyledons</taxon>
        <taxon>Gunneridae</taxon>
        <taxon>Pentapetalae</taxon>
        <taxon>rosids</taxon>
        <taxon>malvids</taxon>
        <taxon>Brassicales</taxon>
        <taxon>Brassicaceae</taxon>
        <taxon>Camelineae</taxon>
        <taxon>Capsella</taxon>
    </lineage>
</organism>
<reference evidence="5" key="1">
    <citation type="journal article" date="2013" name="Nat. Genet.">
        <title>The Capsella rubella genome and the genomic consequences of rapid mating system evolution.</title>
        <authorList>
            <person name="Slotte T."/>
            <person name="Hazzouri K.M."/>
            <person name="Agren J.A."/>
            <person name="Koenig D."/>
            <person name="Maumus F."/>
            <person name="Guo Y.L."/>
            <person name="Steige K."/>
            <person name="Platts A.E."/>
            <person name="Escobar J.S."/>
            <person name="Newman L.K."/>
            <person name="Wang W."/>
            <person name="Mandakova T."/>
            <person name="Vello E."/>
            <person name="Smith L.M."/>
            <person name="Henz S.R."/>
            <person name="Steffen J."/>
            <person name="Takuno S."/>
            <person name="Brandvain Y."/>
            <person name="Coop G."/>
            <person name="Andolfatto P."/>
            <person name="Hu T.T."/>
            <person name="Blanchette M."/>
            <person name="Clark R.M."/>
            <person name="Quesneville H."/>
            <person name="Nordborg M."/>
            <person name="Gaut B.S."/>
            <person name="Lysak M.A."/>
            <person name="Jenkins J."/>
            <person name="Grimwood J."/>
            <person name="Chapman J."/>
            <person name="Prochnik S."/>
            <person name="Shu S."/>
            <person name="Rokhsar D."/>
            <person name="Schmutz J."/>
            <person name="Weigel D."/>
            <person name="Wright S.I."/>
        </authorList>
    </citation>
    <scope>NUCLEOTIDE SEQUENCE [LARGE SCALE GENOMIC DNA]</scope>
    <source>
        <strain evidence="5">cv. Monte Gargano</strain>
    </source>
</reference>
<dbReference type="InterPro" id="IPR042971">
    <property type="entry name" value="LEA_SMP"/>
</dbReference>
<dbReference type="EMBL" id="KB870807">
    <property type="protein sequence ID" value="EOA32353.1"/>
    <property type="molecule type" value="Genomic_DNA"/>
</dbReference>
<comment type="similarity">
    <text evidence="1">Belongs to the LEA type SMP family.</text>
</comment>
<dbReference type="InterPro" id="IPR007011">
    <property type="entry name" value="LEA_SMP_dom"/>
</dbReference>
<protein>
    <recommendedName>
        <fullName evidence="3">SMP domain-containing protein</fullName>
    </recommendedName>
</protein>
<accession>R0I7C3</accession>
<evidence type="ECO:0000256" key="1">
    <source>
        <dbReference type="ARBA" id="ARBA00010733"/>
    </source>
</evidence>
<evidence type="ECO:0000313" key="5">
    <source>
        <dbReference type="Proteomes" id="UP000029121"/>
    </source>
</evidence>
<name>R0I7C3_9BRAS</name>
<keyword evidence="2" id="KW-0677">Repeat</keyword>
<feature type="domain" description="SMP" evidence="3">
    <location>
        <begin position="219"/>
        <end position="259"/>
    </location>
</feature>
<evidence type="ECO:0000313" key="4">
    <source>
        <dbReference type="EMBL" id="EOA32353.1"/>
    </source>
</evidence>
<feature type="domain" description="SMP" evidence="3">
    <location>
        <begin position="130"/>
        <end position="187"/>
    </location>
</feature>
<dbReference type="AlphaFoldDB" id="R0I7C3"/>
<dbReference type="PANTHER" id="PTHR31174">
    <property type="entry name" value="SEED MATURATION FAMILY PROTEIN"/>
    <property type="match status" value="1"/>
</dbReference>
<dbReference type="Proteomes" id="UP000029121">
    <property type="component" value="Unassembled WGS sequence"/>
</dbReference>
<dbReference type="Pfam" id="PF04927">
    <property type="entry name" value="SMP"/>
    <property type="match status" value="3"/>
</dbReference>
<sequence length="262" mass="27672">MSQEQPIRPKEPVKYGDVFEVSGELADKPVAPEDAKMMQAEETRVFGHTQKGGPAAVMQSAATTNIRGGFVHRGDKTELAAERGVTVEQTVPPSTVTTEFVGGQVVGQHVEPRRVVAGARTDEEALQSSITIGEALEAAVKTAGNKPVDQSDAAAIQAAEMRASGTNVIPLAGIAASAQSAADHNATVDRDERKIKLADILTCLICFRTGWVIRVQRGTVTRQDAEGVVSAEMRNNPKLCTHPGGVAASLTAAARLNERVDI</sequence>
<keyword evidence="5" id="KW-1185">Reference proteome</keyword>